<gene>
    <name evidence="1" type="ORF">DCAF_LOCUS25160</name>
</gene>
<name>A0AAV1SQ15_9ROSI</name>
<organism evidence="1 2">
    <name type="scientific">Dovyalis caffra</name>
    <dbReference type="NCBI Taxonomy" id="77055"/>
    <lineage>
        <taxon>Eukaryota</taxon>
        <taxon>Viridiplantae</taxon>
        <taxon>Streptophyta</taxon>
        <taxon>Embryophyta</taxon>
        <taxon>Tracheophyta</taxon>
        <taxon>Spermatophyta</taxon>
        <taxon>Magnoliopsida</taxon>
        <taxon>eudicotyledons</taxon>
        <taxon>Gunneridae</taxon>
        <taxon>Pentapetalae</taxon>
        <taxon>rosids</taxon>
        <taxon>fabids</taxon>
        <taxon>Malpighiales</taxon>
        <taxon>Salicaceae</taxon>
        <taxon>Flacourtieae</taxon>
        <taxon>Dovyalis</taxon>
    </lineage>
</organism>
<protein>
    <submittedName>
        <fullName evidence="1">Uncharacterized protein</fullName>
    </submittedName>
</protein>
<dbReference type="AlphaFoldDB" id="A0AAV1SQ15"/>
<dbReference type="EMBL" id="CAWUPB010001194">
    <property type="protein sequence ID" value="CAK7354288.1"/>
    <property type="molecule type" value="Genomic_DNA"/>
</dbReference>
<comment type="caution">
    <text evidence="1">The sequence shown here is derived from an EMBL/GenBank/DDBJ whole genome shotgun (WGS) entry which is preliminary data.</text>
</comment>
<accession>A0AAV1SQ15</accession>
<evidence type="ECO:0000313" key="2">
    <source>
        <dbReference type="Proteomes" id="UP001314170"/>
    </source>
</evidence>
<proteinExistence type="predicted"/>
<reference evidence="1 2" key="1">
    <citation type="submission" date="2024-01" db="EMBL/GenBank/DDBJ databases">
        <authorList>
            <person name="Waweru B."/>
        </authorList>
    </citation>
    <scope>NUCLEOTIDE SEQUENCE [LARGE SCALE GENOMIC DNA]</scope>
</reference>
<evidence type="ECO:0000313" key="1">
    <source>
        <dbReference type="EMBL" id="CAK7354288.1"/>
    </source>
</evidence>
<dbReference type="Proteomes" id="UP001314170">
    <property type="component" value="Unassembled WGS sequence"/>
</dbReference>
<keyword evidence="2" id="KW-1185">Reference proteome</keyword>
<sequence>MSRGTLYCLPYRHCLAGFSSPIAVSWMFTMTLLTRVAETESLSSSSKFHAGRTAGGQKGGCIIGCPRVTKTSPRSEIKENQSPTASIHQVISSTRYLVGGERDYLNFSIELSKSFFAEASLRDGLIDFLLHCEHKRNSLLGLEISESKEGSKQRRSVSE</sequence>